<evidence type="ECO:0000313" key="2">
    <source>
        <dbReference type="EMBL" id="CAG8551306.1"/>
    </source>
</evidence>
<dbReference type="Proteomes" id="UP000789508">
    <property type="component" value="Unassembled WGS sequence"/>
</dbReference>
<gene>
    <name evidence="2" type="ORF">ALEPTO_LOCUS5890</name>
</gene>
<keyword evidence="1" id="KW-0812">Transmembrane</keyword>
<evidence type="ECO:0000256" key="1">
    <source>
        <dbReference type="SAM" id="Phobius"/>
    </source>
</evidence>
<evidence type="ECO:0000313" key="3">
    <source>
        <dbReference type="Proteomes" id="UP000789508"/>
    </source>
</evidence>
<name>A0A9N9B2X7_9GLOM</name>
<protein>
    <submittedName>
        <fullName evidence="2">13071_t:CDS:1</fullName>
    </submittedName>
</protein>
<organism evidence="2 3">
    <name type="scientific">Ambispora leptoticha</name>
    <dbReference type="NCBI Taxonomy" id="144679"/>
    <lineage>
        <taxon>Eukaryota</taxon>
        <taxon>Fungi</taxon>
        <taxon>Fungi incertae sedis</taxon>
        <taxon>Mucoromycota</taxon>
        <taxon>Glomeromycotina</taxon>
        <taxon>Glomeromycetes</taxon>
        <taxon>Archaeosporales</taxon>
        <taxon>Ambisporaceae</taxon>
        <taxon>Ambispora</taxon>
    </lineage>
</organism>
<sequence>MVDFESILACVFTILFDVLIILLVVLLVKYFYETLARKSSNTTNEEVPQVEVKLSENGRPISEMTMLPHHYLTA</sequence>
<dbReference type="AlphaFoldDB" id="A0A9N9B2X7"/>
<accession>A0A9N9B2X7</accession>
<reference evidence="2" key="1">
    <citation type="submission" date="2021-06" db="EMBL/GenBank/DDBJ databases">
        <authorList>
            <person name="Kallberg Y."/>
            <person name="Tangrot J."/>
            <person name="Rosling A."/>
        </authorList>
    </citation>
    <scope>NUCLEOTIDE SEQUENCE</scope>
    <source>
        <strain evidence="2">FL130A</strain>
    </source>
</reference>
<keyword evidence="1" id="KW-0472">Membrane</keyword>
<dbReference type="EMBL" id="CAJVPS010001817">
    <property type="protein sequence ID" value="CAG8551306.1"/>
    <property type="molecule type" value="Genomic_DNA"/>
</dbReference>
<keyword evidence="3" id="KW-1185">Reference proteome</keyword>
<keyword evidence="1" id="KW-1133">Transmembrane helix</keyword>
<feature type="transmembrane region" description="Helical" evidence="1">
    <location>
        <begin position="6"/>
        <end position="32"/>
    </location>
</feature>
<proteinExistence type="predicted"/>
<comment type="caution">
    <text evidence="2">The sequence shown here is derived from an EMBL/GenBank/DDBJ whole genome shotgun (WGS) entry which is preliminary data.</text>
</comment>